<sequence length="172" mass="20316">MQFTEISIHSDLLAEVKVIYLASFPKEEQHPFDWLVEMARLGKGHFGGLIQENRVVGMTYYTVDAGIVYIFYFAVDPAIRSQGYGHQMMQAMQEKYRDYKFMLLIEEILEDVENKEERIHRKNFYQKNGFEGKDDFVEVLGATFELLHLKSGHSSMEDYRQIKRYFYAEVVD</sequence>
<dbReference type="RefSeq" id="WP_207673661.1">
    <property type="nucleotide sequence ID" value="NZ_JAFREM010000018.1"/>
</dbReference>
<dbReference type="InterPro" id="IPR016181">
    <property type="entry name" value="Acyl_CoA_acyltransferase"/>
</dbReference>
<protein>
    <submittedName>
        <fullName evidence="2">GNAT family N-acetyltransferase</fullName>
    </submittedName>
</protein>
<proteinExistence type="predicted"/>
<dbReference type="SUPFAM" id="SSF55729">
    <property type="entry name" value="Acyl-CoA N-acyltransferases (Nat)"/>
    <property type="match status" value="1"/>
</dbReference>
<dbReference type="InterPro" id="IPR000182">
    <property type="entry name" value="GNAT_dom"/>
</dbReference>
<dbReference type="Gene3D" id="3.40.630.30">
    <property type="match status" value="1"/>
</dbReference>
<reference evidence="2 3" key="1">
    <citation type="submission" date="2021-03" db="EMBL/GenBank/DDBJ databases">
        <title>Enterococcal diversity collection.</title>
        <authorList>
            <person name="Gilmore M.S."/>
            <person name="Schwartzman J."/>
            <person name="Van Tyne D."/>
            <person name="Martin M."/>
            <person name="Earl A.M."/>
            <person name="Manson A.L."/>
            <person name="Straub T."/>
            <person name="Salamzade R."/>
            <person name="Saavedra J."/>
            <person name="Lebreton F."/>
            <person name="Prichula J."/>
            <person name="Schaufler K."/>
            <person name="Gaca A."/>
            <person name="Sgardioli B."/>
            <person name="Wagenaar J."/>
            <person name="Strong T."/>
        </authorList>
    </citation>
    <scope>NUCLEOTIDE SEQUENCE [LARGE SCALE GENOMIC DNA]</scope>
    <source>
        <strain evidence="2 3">669A</strain>
    </source>
</reference>
<evidence type="ECO:0000313" key="3">
    <source>
        <dbReference type="Proteomes" id="UP000664601"/>
    </source>
</evidence>
<evidence type="ECO:0000259" key="1">
    <source>
        <dbReference type="PROSITE" id="PS51186"/>
    </source>
</evidence>
<dbReference type="EMBL" id="JAFREM010000018">
    <property type="protein sequence ID" value="MBO1306730.1"/>
    <property type="molecule type" value="Genomic_DNA"/>
</dbReference>
<organism evidence="2 3">
    <name type="scientific">Candidatus Enterococcus moelleringii</name>
    <dbReference type="NCBI Taxonomy" id="2815325"/>
    <lineage>
        <taxon>Bacteria</taxon>
        <taxon>Bacillati</taxon>
        <taxon>Bacillota</taxon>
        <taxon>Bacilli</taxon>
        <taxon>Lactobacillales</taxon>
        <taxon>Enterococcaceae</taxon>
        <taxon>Enterococcus</taxon>
    </lineage>
</organism>
<gene>
    <name evidence="2" type="ORF">JZO70_11190</name>
</gene>
<comment type="caution">
    <text evidence="2">The sequence shown here is derived from an EMBL/GenBank/DDBJ whole genome shotgun (WGS) entry which is preliminary data.</text>
</comment>
<accession>A0ABS3LAS4</accession>
<evidence type="ECO:0000313" key="2">
    <source>
        <dbReference type="EMBL" id="MBO1306730.1"/>
    </source>
</evidence>
<dbReference type="PROSITE" id="PS51186">
    <property type="entry name" value="GNAT"/>
    <property type="match status" value="1"/>
</dbReference>
<dbReference type="Proteomes" id="UP000664601">
    <property type="component" value="Unassembled WGS sequence"/>
</dbReference>
<feature type="domain" description="N-acetyltransferase" evidence="1">
    <location>
        <begin position="1"/>
        <end position="150"/>
    </location>
</feature>
<name>A0ABS3LAS4_9ENTE</name>
<keyword evidence="3" id="KW-1185">Reference proteome</keyword>
<dbReference type="Pfam" id="PF13508">
    <property type="entry name" value="Acetyltransf_7"/>
    <property type="match status" value="1"/>
</dbReference>
<dbReference type="CDD" id="cd04301">
    <property type="entry name" value="NAT_SF"/>
    <property type="match status" value="1"/>
</dbReference>